<name>A0A438D866_VITVI</name>
<feature type="region of interest" description="Disordered" evidence="2">
    <location>
        <begin position="1"/>
        <end position="26"/>
    </location>
</feature>
<evidence type="ECO:0000313" key="3">
    <source>
        <dbReference type="EMBL" id="RVW31638.1"/>
    </source>
</evidence>
<sequence length="210" mass="22784">MQPGPLVLKHCLPQHPNGRNGGRKSGFASLRAKPPCLCTGEGASYKEDDHPEGSETEMAEENPTAPTLVPDGVFISASLFSYAELGEMLKHIPSGSDVAVPSVKMFEAAEMLVSGIRGMAQQQQAEASLSAARDDNEALRMELVEAKSREESADASLLEAEDEMALLRGEVRQLRMEVSIEKKQREDLQLCLLVQKEELEAEFAAEKGGT</sequence>
<accession>A0A438D866</accession>
<reference evidence="3 4" key="1">
    <citation type="journal article" date="2018" name="PLoS Genet.">
        <title>Population sequencing reveals clonal diversity and ancestral inbreeding in the grapevine cultivar Chardonnay.</title>
        <authorList>
            <person name="Roach M.J."/>
            <person name="Johnson D.L."/>
            <person name="Bohlmann J."/>
            <person name="van Vuuren H.J."/>
            <person name="Jones S.J."/>
            <person name="Pretorius I.S."/>
            <person name="Schmidt S.A."/>
            <person name="Borneman A.R."/>
        </authorList>
    </citation>
    <scope>NUCLEOTIDE SEQUENCE [LARGE SCALE GENOMIC DNA]</scope>
    <source>
        <strain evidence="4">cv. Chardonnay</strain>
        <tissue evidence="3">Leaf</tissue>
    </source>
</reference>
<dbReference type="AlphaFoldDB" id="A0A438D866"/>
<organism evidence="3 4">
    <name type="scientific">Vitis vinifera</name>
    <name type="common">Grape</name>
    <dbReference type="NCBI Taxonomy" id="29760"/>
    <lineage>
        <taxon>Eukaryota</taxon>
        <taxon>Viridiplantae</taxon>
        <taxon>Streptophyta</taxon>
        <taxon>Embryophyta</taxon>
        <taxon>Tracheophyta</taxon>
        <taxon>Spermatophyta</taxon>
        <taxon>Magnoliopsida</taxon>
        <taxon>eudicotyledons</taxon>
        <taxon>Gunneridae</taxon>
        <taxon>Pentapetalae</taxon>
        <taxon>rosids</taxon>
        <taxon>Vitales</taxon>
        <taxon>Vitaceae</taxon>
        <taxon>Viteae</taxon>
        <taxon>Vitis</taxon>
    </lineage>
</organism>
<keyword evidence="1" id="KW-0175">Coiled coil</keyword>
<feature type="region of interest" description="Disordered" evidence="2">
    <location>
        <begin position="40"/>
        <end position="67"/>
    </location>
</feature>
<comment type="caution">
    <text evidence="3">The sequence shown here is derived from an EMBL/GenBank/DDBJ whole genome shotgun (WGS) entry which is preliminary data.</text>
</comment>
<proteinExistence type="predicted"/>
<protein>
    <submittedName>
        <fullName evidence="3">Uncharacterized protein</fullName>
    </submittedName>
</protein>
<evidence type="ECO:0000313" key="4">
    <source>
        <dbReference type="Proteomes" id="UP000288805"/>
    </source>
</evidence>
<feature type="compositionally biased region" description="Basic and acidic residues" evidence="2">
    <location>
        <begin position="44"/>
        <end position="53"/>
    </location>
</feature>
<dbReference type="EMBL" id="QGNW01001746">
    <property type="protein sequence ID" value="RVW31638.1"/>
    <property type="molecule type" value="Genomic_DNA"/>
</dbReference>
<gene>
    <name evidence="3" type="ORF">CK203_092708</name>
</gene>
<evidence type="ECO:0000256" key="2">
    <source>
        <dbReference type="SAM" id="MobiDB-lite"/>
    </source>
</evidence>
<dbReference type="Proteomes" id="UP000288805">
    <property type="component" value="Unassembled WGS sequence"/>
</dbReference>
<feature type="coiled-coil region" evidence="1">
    <location>
        <begin position="122"/>
        <end position="177"/>
    </location>
</feature>
<evidence type="ECO:0000256" key="1">
    <source>
        <dbReference type="SAM" id="Coils"/>
    </source>
</evidence>